<feature type="domain" description="Gp5/Type VI secretion system Vgr protein OB-fold" evidence="1">
    <location>
        <begin position="389"/>
        <end position="463"/>
    </location>
</feature>
<dbReference type="SUPFAM" id="SSF69279">
    <property type="entry name" value="Phage tail proteins"/>
    <property type="match status" value="1"/>
</dbReference>
<dbReference type="InterPro" id="IPR037026">
    <property type="entry name" value="Vgr_OB-fold_dom_sf"/>
</dbReference>
<protein>
    <submittedName>
        <fullName evidence="2">Type IV secretion protein Rhs</fullName>
    </submittedName>
</protein>
<name>A0A848N3W9_9FLAO</name>
<gene>
    <name evidence="2" type="ORF">HIO71_08260</name>
</gene>
<sequence>MENEPFDSSIFGTSRSFKEQLNDPKNPNVYCLFMMDGKEFLLKNSYNTELHQKTADHDTFSITVPDDALDNFKGYVLENSKNILGNNITINFWQWGKIQQSFSGIIGGVDNAKNEGGGYGDLIITGFSPSILLESGKDCQSFEDKTLEQIIGEVCEIYPIEAKIKVDLPNVKYAYPFTIQYKESDYQFIRRLAIRNGEFFYYNGEELIFGAGTQPTLKLREGDDLMDVTFSLKIGAQDFGLMSYDAQSGAKIEKDGTSQQSEFKANLFQSVAINRSKNIFKKKPNMHFNHTGISDMSEKELQEALRLEKEKRENLMHIKARSYNPAVRIGGRVELSDINGKAMETYRIIEIKHIHDPSEYYNEFIAIPDLFNAAPYIDTDAFPKCEAQSARVIDNNDSIGMGRVRVQFPWQEEKNQMTPWIRLIQPHSGAGKGFYFIPEIGEEVLVGFESGNAEKPFVMGTHYNGSETSSYHTSGNDKKVIHTRSGTKIILNDAEGSVFIEDPSGNTYLMDGNGNINVNAPNDMTFTAGKNVTITAGMNITSSAGMNISENAGMNHSSFAGAMMMQNAVADYSLMAANIMEVAQGERKSEATQIKEIAGGIDKQSTNKDVTIQGKGKVITNSGEMNTSH</sequence>
<dbReference type="AlphaFoldDB" id="A0A848N3W9"/>
<dbReference type="Gene3D" id="4.10.220.110">
    <property type="match status" value="1"/>
</dbReference>
<dbReference type="Pfam" id="PF04717">
    <property type="entry name" value="Phage_base_V"/>
    <property type="match status" value="1"/>
</dbReference>
<evidence type="ECO:0000313" key="2">
    <source>
        <dbReference type="EMBL" id="NMR34204.1"/>
    </source>
</evidence>
<dbReference type="Gene3D" id="3.55.50.10">
    <property type="entry name" value="Baseplate protein-like domains"/>
    <property type="match status" value="1"/>
</dbReference>
<dbReference type="InterPro" id="IPR006531">
    <property type="entry name" value="Gp5/Vgr_OB"/>
</dbReference>
<comment type="caution">
    <text evidence="2">The sequence shown here is derived from an EMBL/GenBank/DDBJ whole genome shotgun (WGS) entry which is preliminary data.</text>
</comment>
<accession>A0A848N3W9</accession>
<dbReference type="Proteomes" id="UP000548067">
    <property type="component" value="Unassembled WGS sequence"/>
</dbReference>
<dbReference type="Gene3D" id="2.40.50.230">
    <property type="entry name" value="Gp5 N-terminal domain"/>
    <property type="match status" value="1"/>
</dbReference>
<organism evidence="2 3">
    <name type="scientific">Chryseobacterium aquaticum</name>
    <dbReference type="NCBI Taxonomy" id="452084"/>
    <lineage>
        <taxon>Bacteria</taxon>
        <taxon>Pseudomonadati</taxon>
        <taxon>Bacteroidota</taxon>
        <taxon>Flavobacteriia</taxon>
        <taxon>Flavobacteriales</taxon>
        <taxon>Weeksellaceae</taxon>
        <taxon>Chryseobacterium group</taxon>
        <taxon>Chryseobacterium</taxon>
    </lineage>
</organism>
<reference evidence="2 3" key="1">
    <citation type="submission" date="2020-04" db="EMBL/GenBank/DDBJ databases">
        <title>Genome analysis and antimicrobial resistance characteristics of Chryseobacterium aquaticum isolated from farmed salmonids.</title>
        <authorList>
            <person name="Saticioglu I.B."/>
            <person name="Duman M."/>
            <person name="Altun S."/>
        </authorList>
    </citation>
    <scope>NUCLEOTIDE SEQUENCE [LARGE SCALE GENOMIC DNA]</scope>
    <source>
        <strain evidence="2 3">C-174</strain>
    </source>
</reference>
<dbReference type="RefSeq" id="WP_169321071.1">
    <property type="nucleotide sequence ID" value="NZ_JABCJF010000003.1"/>
</dbReference>
<proteinExistence type="predicted"/>
<dbReference type="EMBL" id="JABCJF010000003">
    <property type="protein sequence ID" value="NMR34204.1"/>
    <property type="molecule type" value="Genomic_DNA"/>
</dbReference>
<dbReference type="SUPFAM" id="SSF69255">
    <property type="entry name" value="gp5 N-terminal domain-like"/>
    <property type="match status" value="1"/>
</dbReference>
<dbReference type="Pfam" id="PF05954">
    <property type="entry name" value="Phage_GPD"/>
    <property type="match status" value="1"/>
</dbReference>
<evidence type="ECO:0000313" key="3">
    <source>
        <dbReference type="Proteomes" id="UP000548067"/>
    </source>
</evidence>
<dbReference type="Gene3D" id="2.30.110.50">
    <property type="match status" value="1"/>
</dbReference>
<evidence type="ECO:0000259" key="1">
    <source>
        <dbReference type="Pfam" id="PF04717"/>
    </source>
</evidence>
<dbReference type="SUPFAM" id="SSF69349">
    <property type="entry name" value="Phage fibre proteins"/>
    <property type="match status" value="1"/>
</dbReference>